<dbReference type="GO" id="GO:0000976">
    <property type="term" value="F:transcription cis-regulatory region binding"/>
    <property type="evidence" value="ECO:0007669"/>
    <property type="project" value="TreeGrafter"/>
</dbReference>
<comment type="similarity">
    <text evidence="1">Belongs to the LysR transcriptional regulatory family.</text>
</comment>
<gene>
    <name evidence="6" type="ORF">A8708_22500</name>
</gene>
<comment type="caution">
    <text evidence="6">The sequence shown here is derived from an EMBL/GenBank/DDBJ whole genome shotgun (WGS) entry which is preliminary data.</text>
</comment>
<dbReference type="GO" id="GO:0003700">
    <property type="term" value="F:DNA-binding transcription factor activity"/>
    <property type="evidence" value="ECO:0007669"/>
    <property type="project" value="InterPro"/>
</dbReference>
<dbReference type="AlphaFoldDB" id="A0A198A258"/>
<keyword evidence="3" id="KW-0238">DNA-binding</keyword>
<dbReference type="PANTHER" id="PTHR30126">
    <property type="entry name" value="HTH-TYPE TRANSCRIPTIONAL REGULATOR"/>
    <property type="match status" value="1"/>
</dbReference>
<keyword evidence="2" id="KW-0805">Transcription regulation</keyword>
<proteinExistence type="inferred from homology"/>
<dbReference type="InterPro" id="IPR036388">
    <property type="entry name" value="WH-like_DNA-bd_sf"/>
</dbReference>
<reference evidence="6 7" key="1">
    <citation type="submission" date="2016-05" db="EMBL/GenBank/DDBJ databases">
        <title>Paenibacillus sp. 1ZS3-15 nov., isolated from the rhizosphere soil.</title>
        <authorList>
            <person name="Zhang X.X."/>
            <person name="Zhang J."/>
        </authorList>
    </citation>
    <scope>NUCLEOTIDE SEQUENCE [LARGE SCALE GENOMIC DNA]</scope>
    <source>
        <strain evidence="6 7">1ZS3-15</strain>
    </source>
</reference>
<evidence type="ECO:0000313" key="6">
    <source>
        <dbReference type="EMBL" id="OAS15101.1"/>
    </source>
</evidence>
<dbReference type="SUPFAM" id="SSF46785">
    <property type="entry name" value="Winged helix' DNA-binding domain"/>
    <property type="match status" value="1"/>
</dbReference>
<accession>A0A198A258</accession>
<evidence type="ECO:0000256" key="4">
    <source>
        <dbReference type="ARBA" id="ARBA00023163"/>
    </source>
</evidence>
<dbReference type="OrthoDB" id="9785745at2"/>
<dbReference type="InterPro" id="IPR036390">
    <property type="entry name" value="WH_DNA-bd_sf"/>
</dbReference>
<evidence type="ECO:0000313" key="7">
    <source>
        <dbReference type="Proteomes" id="UP000078454"/>
    </source>
</evidence>
<feature type="domain" description="HTH lysR-type" evidence="5">
    <location>
        <begin position="1"/>
        <end position="58"/>
    </location>
</feature>
<dbReference type="STRING" id="1850517.A8708_22500"/>
<evidence type="ECO:0000256" key="3">
    <source>
        <dbReference type="ARBA" id="ARBA00023125"/>
    </source>
</evidence>
<dbReference type="EMBL" id="LYPB01000085">
    <property type="protein sequence ID" value="OAS15101.1"/>
    <property type="molecule type" value="Genomic_DNA"/>
</dbReference>
<dbReference type="PRINTS" id="PR00039">
    <property type="entry name" value="HTHLYSR"/>
</dbReference>
<dbReference type="Pfam" id="PF00126">
    <property type="entry name" value="HTH_1"/>
    <property type="match status" value="1"/>
</dbReference>
<organism evidence="6 7">
    <name type="scientific">Paenibacillus oryzisoli</name>
    <dbReference type="NCBI Taxonomy" id="1850517"/>
    <lineage>
        <taxon>Bacteria</taxon>
        <taxon>Bacillati</taxon>
        <taxon>Bacillota</taxon>
        <taxon>Bacilli</taxon>
        <taxon>Bacillales</taxon>
        <taxon>Paenibacillaceae</taxon>
        <taxon>Paenibacillus</taxon>
    </lineage>
</organism>
<dbReference type="RefSeq" id="WP_068668671.1">
    <property type="nucleotide sequence ID" value="NZ_LYPB01000085.1"/>
</dbReference>
<sequence>MNIENIEAFVYVIHYNSFNKAADALFLSQPSVTARIQSLERDLNTLLFEREGRNFTLTDKGKQFLPYAQQILQSYKKGKQQLQHVNKDYNELRVGCTVSVSNYMIPEILPRIKSQHAHLQIKVTTAPTEVILEMLLNKEIDIGFVRNVTHPHVDILGFYEDPIRLFVHPSHPFVNKRPMTIKDVGRESLVFFECGSLDWVKIHRLFATLDHPPQIEYQIDNLETAKKLVTKGLGISFLPELCVRQEVKEGLLVPIDIQALGSLSLRTIFITLKESSLDFSHLVLDALQAFDWKKTAI</sequence>
<keyword evidence="4" id="KW-0804">Transcription</keyword>
<evidence type="ECO:0000259" key="5">
    <source>
        <dbReference type="PROSITE" id="PS50931"/>
    </source>
</evidence>
<dbReference type="FunFam" id="1.10.10.10:FF:000001">
    <property type="entry name" value="LysR family transcriptional regulator"/>
    <property type="match status" value="1"/>
</dbReference>
<dbReference type="InterPro" id="IPR000847">
    <property type="entry name" value="LysR_HTH_N"/>
</dbReference>
<dbReference type="Gene3D" id="1.10.10.10">
    <property type="entry name" value="Winged helix-like DNA-binding domain superfamily/Winged helix DNA-binding domain"/>
    <property type="match status" value="1"/>
</dbReference>
<dbReference type="Gene3D" id="3.40.190.290">
    <property type="match status" value="1"/>
</dbReference>
<evidence type="ECO:0000256" key="1">
    <source>
        <dbReference type="ARBA" id="ARBA00009437"/>
    </source>
</evidence>
<evidence type="ECO:0000256" key="2">
    <source>
        <dbReference type="ARBA" id="ARBA00023015"/>
    </source>
</evidence>
<dbReference type="Pfam" id="PF03466">
    <property type="entry name" value="LysR_substrate"/>
    <property type="match status" value="1"/>
</dbReference>
<dbReference type="SUPFAM" id="SSF53850">
    <property type="entry name" value="Periplasmic binding protein-like II"/>
    <property type="match status" value="1"/>
</dbReference>
<dbReference type="InterPro" id="IPR005119">
    <property type="entry name" value="LysR_subst-bd"/>
</dbReference>
<dbReference type="CDD" id="cd05466">
    <property type="entry name" value="PBP2_LTTR_substrate"/>
    <property type="match status" value="1"/>
</dbReference>
<keyword evidence="7" id="KW-1185">Reference proteome</keyword>
<dbReference type="PANTHER" id="PTHR30126:SF40">
    <property type="entry name" value="HTH-TYPE TRANSCRIPTIONAL REGULATOR GLTR"/>
    <property type="match status" value="1"/>
</dbReference>
<dbReference type="Proteomes" id="UP000078454">
    <property type="component" value="Unassembled WGS sequence"/>
</dbReference>
<dbReference type="PROSITE" id="PS50931">
    <property type="entry name" value="HTH_LYSR"/>
    <property type="match status" value="1"/>
</dbReference>
<protein>
    <submittedName>
        <fullName evidence="6">LysR family transcriptional regulator</fullName>
    </submittedName>
</protein>
<name>A0A198A258_9BACL</name>